<feature type="chain" id="PRO_5040811560" evidence="1">
    <location>
        <begin position="19"/>
        <end position="227"/>
    </location>
</feature>
<keyword evidence="1" id="KW-0732">Signal</keyword>
<keyword evidence="3" id="KW-1185">Reference proteome</keyword>
<protein>
    <submittedName>
        <fullName evidence="2">PorT family protein</fullName>
    </submittedName>
</protein>
<proteinExistence type="predicted"/>
<evidence type="ECO:0000313" key="3">
    <source>
        <dbReference type="Proteomes" id="UP001138686"/>
    </source>
</evidence>
<dbReference type="Proteomes" id="UP001138686">
    <property type="component" value="Unassembled WGS sequence"/>
</dbReference>
<accession>A0A9X1FSF8</accession>
<sequence length="227" mass="25553">MKKLLIYSLLLATISSFGQQVFFETGLNVSDFKFRNNEGEYLENLQSKTQNYITAGYKHRIFTDGLNISTAISYNNYGAIGSDPVLQNFFEWDISYLGFNLGLDYEAFKVGNFAFYISAGGSAEYMTDGVQTINNQVYNVKDVEEFKDIAYFFRSGAGLRFDISDTAKMYFQYAYATGLALNDNNNSSVTRLTIGVDTIALGIMVDIPCNKKEETPEETETNELETN</sequence>
<dbReference type="EMBL" id="JAHWDP010000007">
    <property type="protein sequence ID" value="MBW2939027.1"/>
    <property type="molecule type" value="Genomic_DNA"/>
</dbReference>
<comment type="caution">
    <text evidence="2">The sequence shown here is derived from an EMBL/GenBank/DDBJ whole genome shotgun (WGS) entry which is preliminary data.</text>
</comment>
<evidence type="ECO:0000313" key="2">
    <source>
        <dbReference type="EMBL" id="MBW2939027.1"/>
    </source>
</evidence>
<evidence type="ECO:0000256" key="1">
    <source>
        <dbReference type="SAM" id="SignalP"/>
    </source>
</evidence>
<dbReference type="RefSeq" id="WP_219053554.1">
    <property type="nucleotide sequence ID" value="NZ_JAHWDP010000007.1"/>
</dbReference>
<reference evidence="2" key="1">
    <citation type="submission" date="2021-07" db="EMBL/GenBank/DDBJ databases">
        <title>Aureisphaera sp. CAU 1614 isolated from sea sediment.</title>
        <authorList>
            <person name="Kim W."/>
        </authorList>
    </citation>
    <scope>NUCLEOTIDE SEQUENCE</scope>
    <source>
        <strain evidence="2">CAU 1614</strain>
    </source>
</reference>
<dbReference type="AlphaFoldDB" id="A0A9X1FSF8"/>
<organism evidence="2 3">
    <name type="scientific">Halomarinibacterium sedimenti</name>
    <dbReference type="NCBI Taxonomy" id="2857106"/>
    <lineage>
        <taxon>Bacteria</taxon>
        <taxon>Pseudomonadati</taxon>
        <taxon>Bacteroidota</taxon>
        <taxon>Flavobacteriia</taxon>
        <taxon>Flavobacteriales</taxon>
        <taxon>Flavobacteriaceae</taxon>
        <taxon>Halomarinibacterium</taxon>
    </lineage>
</organism>
<name>A0A9X1FSF8_9FLAO</name>
<gene>
    <name evidence="2" type="ORF">KXJ69_12995</name>
</gene>
<feature type="signal peptide" evidence="1">
    <location>
        <begin position="1"/>
        <end position="18"/>
    </location>
</feature>